<evidence type="ECO:0000313" key="2">
    <source>
        <dbReference type="Proteomes" id="UP000250572"/>
    </source>
</evidence>
<proteinExistence type="predicted"/>
<reference evidence="1 2" key="1">
    <citation type="journal article" date="2018" name="G3 (Bethesda)">
        <title>A High-Quality Reference Genome for the Invasive Mosquitofish Gambusia affinis Using a Chicago Library.</title>
        <authorList>
            <person name="Hoffberg S.L."/>
            <person name="Troendle N.J."/>
            <person name="Glenn T.C."/>
            <person name="Mahmud O."/>
            <person name="Louha S."/>
            <person name="Chalopin D."/>
            <person name="Bennetzen J.L."/>
            <person name="Mauricio R."/>
        </authorList>
    </citation>
    <scope>NUCLEOTIDE SEQUENCE [LARGE SCALE GENOMIC DNA]</scope>
    <source>
        <strain evidence="1">NE01/NJP1002.9</strain>
        <tissue evidence="1">Muscle</tissue>
    </source>
</reference>
<organism evidence="1 2">
    <name type="scientific">Gambusia affinis</name>
    <name type="common">Western mosquitofish</name>
    <name type="synonym">Heterandria affinis</name>
    <dbReference type="NCBI Taxonomy" id="33528"/>
    <lineage>
        <taxon>Eukaryota</taxon>
        <taxon>Metazoa</taxon>
        <taxon>Chordata</taxon>
        <taxon>Craniata</taxon>
        <taxon>Vertebrata</taxon>
        <taxon>Euteleostomi</taxon>
        <taxon>Actinopterygii</taxon>
        <taxon>Neopterygii</taxon>
        <taxon>Teleostei</taxon>
        <taxon>Neoteleostei</taxon>
        <taxon>Acanthomorphata</taxon>
        <taxon>Ovalentaria</taxon>
        <taxon>Atherinomorphae</taxon>
        <taxon>Cyprinodontiformes</taxon>
        <taxon>Poeciliidae</taxon>
        <taxon>Poeciliinae</taxon>
        <taxon>Gambusia</taxon>
    </lineage>
</organism>
<keyword evidence="2" id="KW-1185">Reference proteome</keyword>
<evidence type="ECO:0000313" key="1">
    <source>
        <dbReference type="EMBL" id="PWA27532.1"/>
    </source>
</evidence>
<dbReference type="AlphaFoldDB" id="A0A315W6S6"/>
<accession>A0A315W6S6</accession>
<comment type="caution">
    <text evidence="1">The sequence shown here is derived from an EMBL/GenBank/DDBJ whole genome shotgun (WGS) entry which is preliminary data.</text>
</comment>
<dbReference type="EMBL" id="NHOQ01001000">
    <property type="protein sequence ID" value="PWA27532.1"/>
    <property type="molecule type" value="Genomic_DNA"/>
</dbReference>
<feature type="non-terminal residue" evidence="1">
    <location>
        <position position="174"/>
    </location>
</feature>
<protein>
    <submittedName>
        <fullName evidence="1">Uncharacterized protein</fullName>
    </submittedName>
</protein>
<gene>
    <name evidence="1" type="ORF">CCH79_00000385</name>
</gene>
<sequence>MLFCCCRLLIPASSSSTKLSNWNLIILHLKARAMELFYKDLKSSILSFVLLNTIISFFAASPTSDQVTQPAPSSSEIITPALPDLYTKFSHLFSLCFSATFPQFPAQHLPQLFGISLIITGFHVTKHISCVFNVSSFSFLLPCLRQKDVPELLDSQGEEAREKKQYENIHSYRL</sequence>
<dbReference type="Proteomes" id="UP000250572">
    <property type="component" value="Unassembled WGS sequence"/>
</dbReference>
<name>A0A315W6S6_GAMAF</name>